<gene>
    <name evidence="10" type="primary">gcr030</name>
</gene>
<feature type="transmembrane region" description="Helical" evidence="8">
    <location>
        <begin position="61"/>
        <end position="82"/>
    </location>
</feature>
<evidence type="ECO:0000256" key="5">
    <source>
        <dbReference type="ARBA" id="ARBA00023136"/>
    </source>
</evidence>
<feature type="transmembrane region" description="Helical" evidence="8">
    <location>
        <begin position="182"/>
        <end position="210"/>
    </location>
</feature>
<evidence type="ECO:0000256" key="2">
    <source>
        <dbReference type="ARBA" id="ARBA00022692"/>
    </source>
</evidence>
<dbReference type="PRINTS" id="PR00237">
    <property type="entry name" value="GPCRRHODOPSN"/>
</dbReference>
<feature type="domain" description="G-protein coupled receptors family 1 profile" evidence="9">
    <location>
        <begin position="41"/>
        <end position="294"/>
    </location>
</feature>
<dbReference type="InterPro" id="IPR000276">
    <property type="entry name" value="GPCR_Rhodpsn"/>
</dbReference>
<comment type="subcellular location">
    <subcellularLocation>
        <location evidence="1">Membrane</location>
        <topology evidence="1">Multi-pass membrane protein</topology>
    </subcellularLocation>
</comment>
<keyword evidence="4" id="KW-0297">G-protein coupled receptor</keyword>
<name>A0A193KUL8_SCHMD</name>
<dbReference type="AlphaFoldDB" id="A0A193KUL8"/>
<dbReference type="GO" id="GO:0005886">
    <property type="term" value="C:plasma membrane"/>
    <property type="evidence" value="ECO:0007669"/>
    <property type="project" value="TreeGrafter"/>
</dbReference>
<dbReference type="OrthoDB" id="9444602at2759"/>
<organism evidence="10">
    <name type="scientific">Schmidtea mediterranea</name>
    <name type="common">Freshwater planarian flatworm</name>
    <dbReference type="NCBI Taxonomy" id="79327"/>
    <lineage>
        <taxon>Eukaryota</taxon>
        <taxon>Metazoa</taxon>
        <taxon>Spiralia</taxon>
        <taxon>Lophotrochozoa</taxon>
        <taxon>Platyhelminthes</taxon>
        <taxon>Rhabditophora</taxon>
        <taxon>Seriata</taxon>
        <taxon>Tricladida</taxon>
        <taxon>Continenticola</taxon>
        <taxon>Geoplanoidea</taxon>
        <taxon>Dugesiidae</taxon>
        <taxon>Schmidtea</taxon>
    </lineage>
</organism>
<feature type="transmembrane region" description="Helical" evidence="8">
    <location>
        <begin position="278"/>
        <end position="297"/>
    </location>
</feature>
<dbReference type="EMBL" id="KX018849">
    <property type="protein sequence ID" value="ANO39010.1"/>
    <property type="molecule type" value="mRNA"/>
</dbReference>
<evidence type="ECO:0000256" key="4">
    <source>
        <dbReference type="ARBA" id="ARBA00023040"/>
    </source>
</evidence>
<dbReference type="PANTHER" id="PTHR45695:SF9">
    <property type="entry name" value="LEUCOKININ RECEPTOR"/>
    <property type="match status" value="1"/>
</dbReference>
<feature type="transmembrane region" description="Helical" evidence="8">
    <location>
        <begin position="141"/>
        <end position="162"/>
    </location>
</feature>
<dbReference type="SUPFAM" id="SSF81321">
    <property type="entry name" value="Family A G protein-coupled receptor-like"/>
    <property type="match status" value="1"/>
</dbReference>
<sequence length="323" mass="37344">MLDESFFGNSSNSTGLNRFDYYLYSQDITYLCINIVLGILFNLCVPFAISVDKKLWISSNFLILNIITVDLMVCCYILPVTLANRILSRNVMGYIGCHVNSFLTFISMGINNFIFMIISFDRYLFIFHKLSHTQLFTISNTLILIALVWLFWIGYGIALSFFKGFGYESDAFVCFILDTNGNIVTLFFLTVFNFLLPISVSTGFYTILLVKLFKTKRNLSIQKEFKRLSDIQRDKNEMRMVVLLIVTVGTFFLCWAPYTFHGFFYRFGGTLSAPLHRVIYWGTLTNATLNGWLFGVMNSRFRKSLKQIFQSKSRKSETLFSTN</sequence>
<evidence type="ECO:0000259" key="9">
    <source>
        <dbReference type="PROSITE" id="PS50262"/>
    </source>
</evidence>
<evidence type="ECO:0000313" key="10">
    <source>
        <dbReference type="EMBL" id="ANO39010.1"/>
    </source>
</evidence>
<reference evidence="10" key="1">
    <citation type="journal article" date="2016" name="PLoS Biol.">
        <title>GPCRs Direct Germline Development and Somatic Gonad Function in Planarians.</title>
        <authorList>
            <person name="Saberi A."/>
            <person name="Jamal A."/>
            <person name="Beets I."/>
            <person name="Schoofs L."/>
            <person name="Newmark P.A."/>
        </authorList>
    </citation>
    <scope>NUCLEOTIDE SEQUENCE</scope>
</reference>
<keyword evidence="2 8" id="KW-0812">Transmembrane</keyword>
<dbReference type="Pfam" id="PF00001">
    <property type="entry name" value="7tm_1"/>
    <property type="match status" value="1"/>
</dbReference>
<evidence type="ECO:0000256" key="8">
    <source>
        <dbReference type="SAM" id="Phobius"/>
    </source>
</evidence>
<dbReference type="PANTHER" id="PTHR45695">
    <property type="entry name" value="LEUCOKININ RECEPTOR-RELATED"/>
    <property type="match status" value="1"/>
</dbReference>
<keyword evidence="7" id="KW-0807">Transducer</keyword>
<keyword evidence="3 8" id="KW-1133">Transmembrane helix</keyword>
<dbReference type="InterPro" id="IPR017452">
    <property type="entry name" value="GPCR_Rhodpsn_7TM"/>
</dbReference>
<dbReference type="Gene3D" id="1.20.1070.10">
    <property type="entry name" value="Rhodopsin 7-helix transmembrane proteins"/>
    <property type="match status" value="1"/>
</dbReference>
<keyword evidence="5 8" id="KW-0472">Membrane</keyword>
<dbReference type="GO" id="GO:0004930">
    <property type="term" value="F:G protein-coupled receptor activity"/>
    <property type="evidence" value="ECO:0007669"/>
    <property type="project" value="UniProtKB-KW"/>
</dbReference>
<evidence type="ECO:0000256" key="6">
    <source>
        <dbReference type="ARBA" id="ARBA00023170"/>
    </source>
</evidence>
<feature type="transmembrane region" description="Helical" evidence="8">
    <location>
        <begin position="102"/>
        <end position="120"/>
    </location>
</feature>
<accession>A0A193KUL8</accession>
<evidence type="ECO:0000256" key="1">
    <source>
        <dbReference type="ARBA" id="ARBA00004141"/>
    </source>
</evidence>
<dbReference type="CDD" id="cd00637">
    <property type="entry name" value="7tm_classA_rhodopsin-like"/>
    <property type="match status" value="1"/>
</dbReference>
<dbReference type="PROSITE" id="PS50262">
    <property type="entry name" value="G_PROTEIN_RECEP_F1_2"/>
    <property type="match status" value="1"/>
</dbReference>
<protein>
    <submittedName>
        <fullName evidence="10">GCR030</fullName>
    </submittedName>
</protein>
<feature type="transmembrane region" description="Helical" evidence="8">
    <location>
        <begin position="28"/>
        <end position="49"/>
    </location>
</feature>
<evidence type="ECO:0000256" key="3">
    <source>
        <dbReference type="ARBA" id="ARBA00022989"/>
    </source>
</evidence>
<evidence type="ECO:0000256" key="7">
    <source>
        <dbReference type="ARBA" id="ARBA00023224"/>
    </source>
</evidence>
<feature type="transmembrane region" description="Helical" evidence="8">
    <location>
        <begin position="240"/>
        <end position="258"/>
    </location>
</feature>
<proteinExistence type="evidence at transcript level"/>
<keyword evidence="6" id="KW-0675">Receptor</keyword>